<dbReference type="Proteomes" id="UP000252355">
    <property type="component" value="Unassembled WGS sequence"/>
</dbReference>
<organism evidence="1 2">
    <name type="scientific">Candidatus Ozemobacter sibiricus</name>
    <dbReference type="NCBI Taxonomy" id="2268124"/>
    <lineage>
        <taxon>Bacteria</taxon>
        <taxon>Candidatus Ozemobacteria</taxon>
        <taxon>Candidatus Ozemobacterales</taxon>
        <taxon>Candidatus Ozemobacteraceae</taxon>
        <taxon>Candidatus Ozemobacter</taxon>
    </lineage>
</organism>
<sequence length="134" mass="15411">MFDVKFRIGLILGAGLLAAGVLLAAFYLEPYTEDWLPVWVEQGDLLVKRIEQHRRQKGTYPVVLPQDYLPADLPGLVKVQYHTAYDQHGRDYFHLVFVIHFRESLIFDSRGPDQLASLSAPVIRRLGGWVYTRN</sequence>
<dbReference type="EMBL" id="QOQW01000009">
    <property type="protein sequence ID" value="RCK79957.1"/>
    <property type="molecule type" value="Genomic_DNA"/>
</dbReference>
<gene>
    <name evidence="1" type="ORF">OZSIB_3826</name>
</gene>
<name>A0A367ZQ48_9BACT</name>
<dbReference type="AlphaFoldDB" id="A0A367ZQ48"/>
<protein>
    <submittedName>
        <fullName evidence="1">Uncharacterized protein</fullName>
    </submittedName>
</protein>
<proteinExistence type="predicted"/>
<evidence type="ECO:0000313" key="1">
    <source>
        <dbReference type="EMBL" id="RCK79957.1"/>
    </source>
</evidence>
<reference evidence="1 2" key="1">
    <citation type="submission" date="2018-05" db="EMBL/GenBank/DDBJ databases">
        <title>A metagenomic window into the 2 km-deep terrestrial subsurface aquifer revealed taxonomically and functionally diverse microbial community comprising novel uncultured bacterial lineages.</title>
        <authorList>
            <person name="Kadnikov V.V."/>
            <person name="Mardanov A.V."/>
            <person name="Beletsky A.V."/>
            <person name="Banks D."/>
            <person name="Pimenov N.V."/>
            <person name="Frank Y.A."/>
            <person name="Karnachuk O.V."/>
            <person name="Ravin N.V."/>
        </authorList>
    </citation>
    <scope>NUCLEOTIDE SEQUENCE [LARGE SCALE GENOMIC DNA]</scope>
    <source>
        <strain evidence="1">BY5</strain>
    </source>
</reference>
<accession>A0A367ZQ48</accession>
<comment type="caution">
    <text evidence="1">The sequence shown here is derived from an EMBL/GenBank/DDBJ whole genome shotgun (WGS) entry which is preliminary data.</text>
</comment>
<evidence type="ECO:0000313" key="2">
    <source>
        <dbReference type="Proteomes" id="UP000252355"/>
    </source>
</evidence>